<dbReference type="GO" id="GO:0003677">
    <property type="term" value="F:DNA binding"/>
    <property type="evidence" value="ECO:0007669"/>
    <property type="project" value="UniProtKB-KW"/>
</dbReference>
<dbReference type="InterPro" id="IPR003656">
    <property type="entry name" value="Znf_BED"/>
</dbReference>
<dbReference type="SUPFAM" id="SSF54171">
    <property type="entry name" value="DNA-binding domain"/>
    <property type="match status" value="1"/>
</dbReference>
<evidence type="ECO:0000256" key="10">
    <source>
        <dbReference type="SAM" id="MobiDB-lite"/>
    </source>
</evidence>
<feature type="compositionally biased region" description="Basic and acidic residues" evidence="10">
    <location>
        <begin position="1"/>
        <end position="22"/>
    </location>
</feature>
<protein>
    <recommendedName>
        <fullName evidence="15">BED-type domain-containing protein</fullName>
    </recommendedName>
</protein>
<dbReference type="GO" id="GO:0005634">
    <property type="term" value="C:nucleus"/>
    <property type="evidence" value="ECO:0007669"/>
    <property type="project" value="UniProtKB-SubCell"/>
</dbReference>
<dbReference type="Proteomes" id="UP000325577">
    <property type="component" value="Linkage Group LG13"/>
</dbReference>
<proteinExistence type="predicted"/>
<dbReference type="InterPro" id="IPR025525">
    <property type="entry name" value="hAT-like_transposase_RNase-H"/>
</dbReference>
<evidence type="ECO:0000259" key="12">
    <source>
        <dbReference type="PROSITE" id="PS51032"/>
    </source>
</evidence>
<comment type="subcellular location">
    <subcellularLocation>
        <location evidence="1">Nucleus</location>
    </subcellularLocation>
</comment>
<dbReference type="PROSITE" id="PS51032">
    <property type="entry name" value="AP2_ERF"/>
    <property type="match status" value="1"/>
</dbReference>
<dbReference type="Gene3D" id="3.30.730.10">
    <property type="entry name" value="AP2/ERF domain"/>
    <property type="match status" value="1"/>
</dbReference>
<reference evidence="13 14" key="1">
    <citation type="submission" date="2019-09" db="EMBL/GenBank/DDBJ databases">
        <title>A chromosome-level genome assembly of the Chinese tupelo Nyssa sinensis.</title>
        <authorList>
            <person name="Yang X."/>
            <person name="Kang M."/>
            <person name="Yang Y."/>
            <person name="Xiong H."/>
            <person name="Wang M."/>
            <person name="Zhang Z."/>
            <person name="Wang Z."/>
            <person name="Wu H."/>
            <person name="Ma T."/>
            <person name="Liu J."/>
            <person name="Xi Z."/>
        </authorList>
    </citation>
    <scope>NUCLEOTIDE SEQUENCE [LARGE SCALE GENOMIC DNA]</scope>
    <source>
        <strain evidence="13">J267</strain>
        <tissue evidence="13">Leaf</tissue>
    </source>
</reference>
<evidence type="ECO:0000313" key="14">
    <source>
        <dbReference type="Proteomes" id="UP000325577"/>
    </source>
</evidence>
<feature type="region of interest" description="Disordered" evidence="10">
    <location>
        <begin position="346"/>
        <end position="370"/>
    </location>
</feature>
<sequence>MEDIDKDRIDVGDISVDERNNENDGGNNENMGNEKNDTQNEDADPHKHAFQMNPRKRTSTIWNDFEEVVDTNGSKKAKCNYCLAKFNMPSTGATTQFHWHLKHCTQRQLASKKQMVLSVETVASDCARSIANFKYDHAKLWRIKVILNEKFVDDNEFIRAMASMMKAKFDKYWSECNLLMAIAVVLDPRYKMIIVNYCFSEIYLKAKANKNIAIVKQVLYEIYNEYVVTHAATHTAQGESGQGKAQEIGSSSASGGDHDIRKKIVTGSSGLWKASALGGFDTAHAAARAYDRAAIKFCGFDADINFNISDYEEDLKQELDKGRICAHPSSLEHRLLKRKLKIQRSNPTQIHAMGSSNRGNFSARSEKHLN</sequence>
<evidence type="ECO:0008006" key="15">
    <source>
        <dbReference type="Google" id="ProtNLM"/>
    </source>
</evidence>
<dbReference type="EMBL" id="CM018036">
    <property type="protein sequence ID" value="KAA8541447.1"/>
    <property type="molecule type" value="Genomic_DNA"/>
</dbReference>
<feature type="domain" description="BED-type" evidence="11">
    <location>
        <begin position="56"/>
        <end position="115"/>
    </location>
</feature>
<gene>
    <name evidence="13" type="ORF">F0562_025410</name>
</gene>
<dbReference type="PANTHER" id="PTHR23272">
    <property type="entry name" value="BED FINGER-RELATED"/>
    <property type="match status" value="1"/>
</dbReference>
<dbReference type="PROSITE" id="PS50808">
    <property type="entry name" value="ZF_BED"/>
    <property type="match status" value="1"/>
</dbReference>
<keyword evidence="3 9" id="KW-0863">Zinc-finger</keyword>
<dbReference type="InterPro" id="IPR036955">
    <property type="entry name" value="AP2/ERF_dom_sf"/>
</dbReference>
<evidence type="ECO:0000256" key="7">
    <source>
        <dbReference type="ARBA" id="ARBA00023163"/>
    </source>
</evidence>
<dbReference type="InterPro" id="IPR016177">
    <property type="entry name" value="DNA-bd_dom_sf"/>
</dbReference>
<feature type="region of interest" description="Disordered" evidence="10">
    <location>
        <begin position="1"/>
        <end position="55"/>
    </location>
</feature>
<keyword evidence="2" id="KW-0479">Metal-binding</keyword>
<dbReference type="AlphaFoldDB" id="A0A5J5BI25"/>
<dbReference type="SUPFAM" id="SSF53098">
    <property type="entry name" value="Ribonuclease H-like"/>
    <property type="match status" value="1"/>
</dbReference>
<name>A0A5J5BI25_9ASTE</name>
<evidence type="ECO:0000259" key="11">
    <source>
        <dbReference type="PROSITE" id="PS50808"/>
    </source>
</evidence>
<evidence type="ECO:0000256" key="6">
    <source>
        <dbReference type="ARBA" id="ARBA00023125"/>
    </source>
</evidence>
<accession>A0A5J5BI25</accession>
<evidence type="ECO:0000256" key="2">
    <source>
        <dbReference type="ARBA" id="ARBA00022723"/>
    </source>
</evidence>
<evidence type="ECO:0000256" key="8">
    <source>
        <dbReference type="ARBA" id="ARBA00023242"/>
    </source>
</evidence>
<feature type="compositionally biased region" description="Polar residues" evidence="10">
    <location>
        <begin position="346"/>
        <end position="363"/>
    </location>
</feature>
<keyword evidence="14" id="KW-1185">Reference proteome</keyword>
<dbReference type="SMART" id="SM00614">
    <property type="entry name" value="ZnF_BED"/>
    <property type="match status" value="1"/>
</dbReference>
<feature type="region of interest" description="Disordered" evidence="10">
    <location>
        <begin position="238"/>
        <end position="257"/>
    </location>
</feature>
<dbReference type="InterPro" id="IPR012337">
    <property type="entry name" value="RNaseH-like_sf"/>
</dbReference>
<evidence type="ECO:0000256" key="5">
    <source>
        <dbReference type="ARBA" id="ARBA00023015"/>
    </source>
</evidence>
<evidence type="ECO:0000313" key="13">
    <source>
        <dbReference type="EMBL" id="KAA8541447.1"/>
    </source>
</evidence>
<dbReference type="GO" id="GO:0003700">
    <property type="term" value="F:DNA-binding transcription factor activity"/>
    <property type="evidence" value="ECO:0007669"/>
    <property type="project" value="InterPro"/>
</dbReference>
<dbReference type="GO" id="GO:0008270">
    <property type="term" value="F:zinc ion binding"/>
    <property type="evidence" value="ECO:0007669"/>
    <property type="project" value="UniProtKB-KW"/>
</dbReference>
<dbReference type="SMART" id="SM00380">
    <property type="entry name" value="AP2"/>
    <property type="match status" value="1"/>
</dbReference>
<keyword evidence="5" id="KW-0805">Transcription regulation</keyword>
<evidence type="ECO:0000256" key="1">
    <source>
        <dbReference type="ARBA" id="ARBA00004123"/>
    </source>
</evidence>
<evidence type="ECO:0000256" key="4">
    <source>
        <dbReference type="ARBA" id="ARBA00022833"/>
    </source>
</evidence>
<dbReference type="InterPro" id="IPR001471">
    <property type="entry name" value="AP2/ERF_dom"/>
</dbReference>
<feature type="domain" description="AP2/ERF" evidence="12">
    <location>
        <begin position="277"/>
        <end position="307"/>
    </location>
</feature>
<keyword evidence="6" id="KW-0238">DNA-binding</keyword>
<dbReference type="OrthoDB" id="1002002at2759"/>
<feature type="compositionally biased region" description="Basic and acidic residues" evidence="10">
    <location>
        <begin position="32"/>
        <end position="47"/>
    </location>
</feature>
<evidence type="ECO:0000256" key="9">
    <source>
        <dbReference type="PROSITE-ProRule" id="PRU00027"/>
    </source>
</evidence>
<keyword evidence="8" id="KW-0539">Nucleus</keyword>
<keyword evidence="4" id="KW-0862">Zinc</keyword>
<evidence type="ECO:0000256" key="3">
    <source>
        <dbReference type="ARBA" id="ARBA00022771"/>
    </source>
</evidence>
<dbReference type="Pfam" id="PF14372">
    <property type="entry name" value="hAT-like_RNase-H"/>
    <property type="match status" value="1"/>
</dbReference>
<keyword evidence="7" id="KW-0804">Transcription</keyword>
<organism evidence="13 14">
    <name type="scientific">Nyssa sinensis</name>
    <dbReference type="NCBI Taxonomy" id="561372"/>
    <lineage>
        <taxon>Eukaryota</taxon>
        <taxon>Viridiplantae</taxon>
        <taxon>Streptophyta</taxon>
        <taxon>Embryophyta</taxon>
        <taxon>Tracheophyta</taxon>
        <taxon>Spermatophyta</taxon>
        <taxon>Magnoliopsida</taxon>
        <taxon>eudicotyledons</taxon>
        <taxon>Gunneridae</taxon>
        <taxon>Pentapetalae</taxon>
        <taxon>asterids</taxon>
        <taxon>Cornales</taxon>
        <taxon>Nyssaceae</taxon>
        <taxon>Nyssa</taxon>
    </lineage>
</organism>